<proteinExistence type="predicted"/>
<organism evidence="1 2">
    <name type="scientific">Leptospira noguchii serovar Panama str. CZ214</name>
    <dbReference type="NCBI Taxonomy" id="1001595"/>
    <lineage>
        <taxon>Bacteria</taxon>
        <taxon>Pseudomonadati</taxon>
        <taxon>Spirochaetota</taxon>
        <taxon>Spirochaetia</taxon>
        <taxon>Leptospirales</taxon>
        <taxon>Leptospiraceae</taxon>
        <taxon>Leptospira</taxon>
    </lineage>
</organism>
<dbReference type="Proteomes" id="UP000015442">
    <property type="component" value="Unassembled WGS sequence"/>
</dbReference>
<evidence type="ECO:0000313" key="1">
    <source>
        <dbReference type="EMBL" id="EQA70599.1"/>
    </source>
</evidence>
<name>T0FKI1_9LEPT</name>
<protein>
    <submittedName>
        <fullName evidence="1">Uncharacterized protein</fullName>
    </submittedName>
</protein>
<reference evidence="1 2" key="1">
    <citation type="submission" date="2013-05" db="EMBL/GenBank/DDBJ databases">
        <authorList>
            <person name="Harkins D.M."/>
            <person name="Durkin A.S."/>
            <person name="Brinkac L.M."/>
            <person name="Haft D.H."/>
            <person name="Selengut J.D."/>
            <person name="Sanka R."/>
            <person name="DePew J."/>
            <person name="Purushe J."/>
            <person name="Hartskeerl R.A."/>
            <person name="Ahmed A."/>
            <person name="van der Linden H."/>
            <person name="Goris M.G.A."/>
            <person name="Vinetz J.M."/>
            <person name="Sutton G.G."/>
            <person name="Nierman W.C."/>
            <person name="Fouts D.E."/>
        </authorList>
    </citation>
    <scope>NUCLEOTIDE SEQUENCE [LARGE SCALE GENOMIC DNA]</scope>
    <source>
        <strain evidence="1 2">CZ214</strain>
    </source>
</reference>
<dbReference type="AlphaFoldDB" id="T0FKI1"/>
<accession>T0FKI1</accession>
<comment type="caution">
    <text evidence="1">The sequence shown here is derived from an EMBL/GenBank/DDBJ whole genome shotgun (WGS) entry which is preliminary data.</text>
</comment>
<evidence type="ECO:0000313" key="2">
    <source>
        <dbReference type="Proteomes" id="UP000015442"/>
    </source>
</evidence>
<sequence length="42" mass="4933">MFLDYGGSVKNELNVFFGSLGYDFLFFWGTKIMNTNERVNFL</sequence>
<dbReference type="EMBL" id="AKWY02000026">
    <property type="protein sequence ID" value="EQA70599.1"/>
    <property type="molecule type" value="Genomic_DNA"/>
</dbReference>
<gene>
    <name evidence="1" type="ORF">LEP1GSC059_4646</name>
</gene>